<evidence type="ECO:0000256" key="5">
    <source>
        <dbReference type="ARBA" id="ARBA00022777"/>
    </source>
</evidence>
<evidence type="ECO:0000256" key="6">
    <source>
        <dbReference type="ARBA" id="ARBA00022840"/>
    </source>
</evidence>
<dbReference type="EC" id="2.7.11.1" evidence="1"/>
<feature type="compositionally biased region" description="Polar residues" evidence="10">
    <location>
        <begin position="222"/>
        <end position="240"/>
    </location>
</feature>
<accession>A0ABR3PBC8</accession>
<feature type="region of interest" description="Disordered" evidence="10">
    <location>
        <begin position="717"/>
        <end position="738"/>
    </location>
</feature>
<organism evidence="12 13">
    <name type="scientific">Neodothiora populina</name>
    <dbReference type="NCBI Taxonomy" id="2781224"/>
    <lineage>
        <taxon>Eukaryota</taxon>
        <taxon>Fungi</taxon>
        <taxon>Dikarya</taxon>
        <taxon>Ascomycota</taxon>
        <taxon>Pezizomycotina</taxon>
        <taxon>Dothideomycetes</taxon>
        <taxon>Dothideomycetidae</taxon>
        <taxon>Dothideales</taxon>
        <taxon>Dothioraceae</taxon>
        <taxon>Neodothiora</taxon>
    </lineage>
</organism>
<dbReference type="SUPFAM" id="SSF56112">
    <property type="entry name" value="Protein kinase-like (PK-like)"/>
    <property type="match status" value="1"/>
</dbReference>
<feature type="compositionally biased region" description="Low complexity" evidence="10">
    <location>
        <begin position="157"/>
        <end position="166"/>
    </location>
</feature>
<evidence type="ECO:0000256" key="4">
    <source>
        <dbReference type="ARBA" id="ARBA00022741"/>
    </source>
</evidence>
<dbReference type="Gene3D" id="1.10.510.10">
    <property type="entry name" value="Transferase(Phosphotransferase) domain 1"/>
    <property type="match status" value="1"/>
</dbReference>
<feature type="compositionally biased region" description="Basic and acidic residues" evidence="10">
    <location>
        <begin position="355"/>
        <end position="378"/>
    </location>
</feature>
<feature type="compositionally biased region" description="Basic and acidic residues" evidence="10">
    <location>
        <begin position="326"/>
        <end position="341"/>
    </location>
</feature>
<feature type="compositionally biased region" description="Basic and acidic residues" evidence="10">
    <location>
        <begin position="247"/>
        <end position="280"/>
    </location>
</feature>
<comment type="catalytic activity">
    <reaction evidence="8">
        <text>L-seryl-[protein] + ATP = O-phospho-L-seryl-[protein] + ADP + H(+)</text>
        <dbReference type="Rhea" id="RHEA:17989"/>
        <dbReference type="Rhea" id="RHEA-COMP:9863"/>
        <dbReference type="Rhea" id="RHEA-COMP:11604"/>
        <dbReference type="ChEBI" id="CHEBI:15378"/>
        <dbReference type="ChEBI" id="CHEBI:29999"/>
        <dbReference type="ChEBI" id="CHEBI:30616"/>
        <dbReference type="ChEBI" id="CHEBI:83421"/>
        <dbReference type="ChEBI" id="CHEBI:456216"/>
        <dbReference type="EC" id="2.7.11.1"/>
    </reaction>
</comment>
<feature type="compositionally biased region" description="Polar residues" evidence="10">
    <location>
        <begin position="281"/>
        <end position="290"/>
    </location>
</feature>
<dbReference type="InterPro" id="IPR011009">
    <property type="entry name" value="Kinase-like_dom_sf"/>
</dbReference>
<dbReference type="PROSITE" id="PS50011">
    <property type="entry name" value="PROTEIN_KINASE_DOM"/>
    <property type="match status" value="1"/>
</dbReference>
<sequence length="738" mass="80967">MSSSASPLTHAPDHGVRFSEKQEEISPERELEQTESNTDESDRVALNPQAEEELRQLKTSLQNGLQSKRMEHYNFEPVSLPNSQPVSRVPSVTRMPRQMQAGSAAPSPRPSPPQSTLHSPPLTPSTTKSREAKDPKAAASSMAGPASSLARARAEMATPQSTTSQQHHPHQRHHSRAASASAPSSSDEIAVSPHPKHTPRFSIGPSGDSMPPSRDASPVASGATTPTGSGAITPSTTISRQAWPLGDKNDPYARSKREPPTRNVDSIDARFRFGNRDPRQGHSNSGTSLVSLPKTGPNGLPISAATSPTPSIKEPEVNKRHSFFSKKFDGHDDASIKDKDKSSSKINLKRFFKVGDKKEKRTSSPSRDSIRHSTKDHSGSQSIPFADDHGLSSKYGKFGRVLGAGAGGSVRLMKRTADGKTFAVKQFRARHAYESEREYNKKVTAEFCIGSTLHHGNIIETIDIIHEKGGWFEVMEYCPFDLFAIVMTGKMSRDEVTCCTLQILSGVTYLHSMGLAHRDLKLDNVVVNEHGIMKIIDFGSAVVFRYPFENDIVLATGVVGSDPYLAPEVYDNSRYDPQPADVWSIAIIFCCMCLRRFPWKAPRLSDNSYRLFVSPPDPNQSELLQASRHQSLKPSDVGSNDDSKSAAPSVNQQQIKGPMRLLRLLPRETRHIIGRMLELDPKKRATLDEMLADPWVQNAYVCRQDEEGVCYHAPGHTHTLEPSGGASTAKADEGKAKK</sequence>
<feature type="compositionally biased region" description="Low complexity" evidence="10">
    <location>
        <begin position="114"/>
        <end position="127"/>
    </location>
</feature>
<feature type="compositionally biased region" description="Polar residues" evidence="10">
    <location>
        <begin position="57"/>
        <end position="66"/>
    </location>
</feature>
<feature type="compositionally biased region" description="Low complexity" evidence="10">
    <location>
        <begin position="137"/>
        <end position="150"/>
    </location>
</feature>
<feature type="domain" description="Protein kinase" evidence="11">
    <location>
        <begin position="396"/>
        <end position="696"/>
    </location>
</feature>
<keyword evidence="6 9" id="KW-0067">ATP-binding</keyword>
<dbReference type="InterPro" id="IPR008271">
    <property type="entry name" value="Ser/Thr_kinase_AS"/>
</dbReference>
<keyword evidence="2" id="KW-0723">Serine/threonine-protein kinase</keyword>
<comment type="caution">
    <text evidence="12">The sequence shown here is derived from an EMBL/GenBank/DDBJ whole genome shotgun (WGS) entry which is preliminary data.</text>
</comment>
<evidence type="ECO:0000313" key="13">
    <source>
        <dbReference type="Proteomes" id="UP001562354"/>
    </source>
</evidence>
<name>A0ABR3PBC8_9PEZI</name>
<reference evidence="12 13" key="1">
    <citation type="submission" date="2024-07" db="EMBL/GenBank/DDBJ databases">
        <title>Draft sequence of the Neodothiora populina.</title>
        <authorList>
            <person name="Drown D.D."/>
            <person name="Schuette U.S."/>
            <person name="Buechlein A.B."/>
            <person name="Rusch D.R."/>
            <person name="Winton L.W."/>
            <person name="Adams G.A."/>
        </authorList>
    </citation>
    <scope>NUCLEOTIDE SEQUENCE [LARGE SCALE GENOMIC DNA]</scope>
    <source>
        <strain evidence="12 13">CPC 39397</strain>
    </source>
</reference>
<dbReference type="PROSITE" id="PS00108">
    <property type="entry name" value="PROTEIN_KINASE_ST"/>
    <property type="match status" value="1"/>
</dbReference>
<feature type="region of interest" description="Disordered" evidence="10">
    <location>
        <begin position="1"/>
        <end position="341"/>
    </location>
</feature>
<protein>
    <recommendedName>
        <fullName evidence="1">non-specific serine/threonine protein kinase</fullName>
        <ecNumber evidence="1">2.7.11.1</ecNumber>
    </recommendedName>
</protein>
<comment type="catalytic activity">
    <reaction evidence="7">
        <text>L-threonyl-[protein] + ATP = O-phospho-L-threonyl-[protein] + ADP + H(+)</text>
        <dbReference type="Rhea" id="RHEA:46608"/>
        <dbReference type="Rhea" id="RHEA-COMP:11060"/>
        <dbReference type="Rhea" id="RHEA-COMP:11605"/>
        <dbReference type="ChEBI" id="CHEBI:15378"/>
        <dbReference type="ChEBI" id="CHEBI:30013"/>
        <dbReference type="ChEBI" id="CHEBI:30616"/>
        <dbReference type="ChEBI" id="CHEBI:61977"/>
        <dbReference type="ChEBI" id="CHEBI:456216"/>
        <dbReference type="EC" id="2.7.11.1"/>
    </reaction>
</comment>
<evidence type="ECO:0000256" key="1">
    <source>
        <dbReference type="ARBA" id="ARBA00012513"/>
    </source>
</evidence>
<dbReference type="Proteomes" id="UP001562354">
    <property type="component" value="Unassembled WGS sequence"/>
</dbReference>
<dbReference type="InterPro" id="IPR017441">
    <property type="entry name" value="Protein_kinase_ATP_BS"/>
</dbReference>
<dbReference type="CDD" id="cd13994">
    <property type="entry name" value="STKc_HAL4_like"/>
    <property type="match status" value="1"/>
</dbReference>
<dbReference type="Gene3D" id="3.30.200.20">
    <property type="entry name" value="Phosphorylase Kinase, domain 1"/>
    <property type="match status" value="1"/>
</dbReference>
<keyword evidence="5" id="KW-0418">Kinase</keyword>
<gene>
    <name evidence="12" type="ORF">AAFC00_006845</name>
</gene>
<evidence type="ECO:0000256" key="7">
    <source>
        <dbReference type="ARBA" id="ARBA00047899"/>
    </source>
</evidence>
<feature type="compositionally biased region" description="Basic residues" evidence="10">
    <location>
        <begin position="167"/>
        <end position="176"/>
    </location>
</feature>
<proteinExistence type="predicted"/>
<feature type="region of interest" description="Disordered" evidence="10">
    <location>
        <begin position="355"/>
        <end position="387"/>
    </location>
</feature>
<evidence type="ECO:0000256" key="3">
    <source>
        <dbReference type="ARBA" id="ARBA00022679"/>
    </source>
</evidence>
<feature type="region of interest" description="Disordered" evidence="10">
    <location>
        <begin position="625"/>
        <end position="653"/>
    </location>
</feature>
<dbReference type="RefSeq" id="XP_069199736.1">
    <property type="nucleotide sequence ID" value="XM_069346858.1"/>
</dbReference>
<dbReference type="SMART" id="SM00220">
    <property type="entry name" value="S_TKc"/>
    <property type="match status" value="1"/>
</dbReference>
<dbReference type="PROSITE" id="PS00107">
    <property type="entry name" value="PROTEIN_KINASE_ATP"/>
    <property type="match status" value="1"/>
</dbReference>
<keyword evidence="4 9" id="KW-0547">Nucleotide-binding</keyword>
<keyword evidence="3" id="KW-0808">Transferase</keyword>
<evidence type="ECO:0000256" key="8">
    <source>
        <dbReference type="ARBA" id="ARBA00048679"/>
    </source>
</evidence>
<evidence type="ECO:0000256" key="10">
    <source>
        <dbReference type="SAM" id="MobiDB-lite"/>
    </source>
</evidence>
<feature type="compositionally biased region" description="Low complexity" evidence="10">
    <location>
        <begin position="177"/>
        <end position="186"/>
    </location>
</feature>
<dbReference type="InterPro" id="IPR000719">
    <property type="entry name" value="Prot_kinase_dom"/>
</dbReference>
<dbReference type="PANTHER" id="PTHR24343:SF137">
    <property type="entry name" value="SERINE_THREONINE-PROTEIN KINASE HRK1"/>
    <property type="match status" value="1"/>
</dbReference>
<dbReference type="EMBL" id="JBFMKM010000010">
    <property type="protein sequence ID" value="KAL1303461.1"/>
    <property type="molecule type" value="Genomic_DNA"/>
</dbReference>
<keyword evidence="13" id="KW-1185">Reference proteome</keyword>
<dbReference type="Pfam" id="PF00069">
    <property type="entry name" value="Pkinase"/>
    <property type="match status" value="1"/>
</dbReference>
<dbReference type="GeneID" id="95980544"/>
<evidence type="ECO:0000313" key="12">
    <source>
        <dbReference type="EMBL" id="KAL1303461.1"/>
    </source>
</evidence>
<evidence type="ECO:0000256" key="2">
    <source>
        <dbReference type="ARBA" id="ARBA00022527"/>
    </source>
</evidence>
<evidence type="ECO:0000256" key="9">
    <source>
        <dbReference type="PROSITE-ProRule" id="PRU10141"/>
    </source>
</evidence>
<evidence type="ECO:0000259" key="11">
    <source>
        <dbReference type="PROSITE" id="PS50011"/>
    </source>
</evidence>
<feature type="binding site" evidence="9">
    <location>
        <position position="425"/>
    </location>
    <ligand>
        <name>ATP</name>
        <dbReference type="ChEBI" id="CHEBI:30616"/>
    </ligand>
</feature>
<feature type="compositionally biased region" description="Basic and acidic residues" evidence="10">
    <location>
        <begin position="11"/>
        <end position="32"/>
    </location>
</feature>
<dbReference type="PANTHER" id="PTHR24343">
    <property type="entry name" value="SERINE/THREONINE KINASE"/>
    <property type="match status" value="1"/>
</dbReference>